<dbReference type="Proteomes" id="UP001058744">
    <property type="component" value="Chromosome"/>
</dbReference>
<reference evidence="2" key="1">
    <citation type="submission" date="2022-07" db="EMBL/GenBank/DDBJ databases">
        <title>Complete genome of MD9.</title>
        <authorList>
            <person name="Cao G."/>
        </authorList>
    </citation>
    <scope>NUCLEOTIDE SEQUENCE</scope>
    <source>
        <strain evidence="2">MD9</strain>
    </source>
</reference>
<accession>A0AAJ5HU47</accession>
<feature type="region of interest" description="Disordered" evidence="1">
    <location>
        <begin position="1"/>
        <end position="23"/>
    </location>
</feature>
<dbReference type="InterPro" id="IPR036240">
    <property type="entry name" value="Gp9-like_sf"/>
</dbReference>
<evidence type="ECO:0000256" key="1">
    <source>
        <dbReference type="SAM" id="MobiDB-lite"/>
    </source>
</evidence>
<sequence length="195" mass="19824">MAKQTINLGSAPTGQGGDTPRSANVKIDANFDELYDALGAGGAPKVLPAALPVAKGGTGATNSASARVALELGTAAQANMGLGVGQVPPAEALGYAKSSSSTTSWYADIDHGFAPVLYEPGAPGAPTGGTGYWYKQAIRFGSSGNRLLIAWPYGLPGNTGTIKIWSVYGNEITPVIELYHTGNTTRAADGTLKAI</sequence>
<feature type="compositionally biased region" description="Polar residues" evidence="1">
    <location>
        <begin position="1"/>
        <end position="13"/>
    </location>
</feature>
<organism evidence="2 3">
    <name type="scientific">Pseudomonas asiatica</name>
    <dbReference type="NCBI Taxonomy" id="2219225"/>
    <lineage>
        <taxon>Bacteria</taxon>
        <taxon>Pseudomonadati</taxon>
        <taxon>Pseudomonadota</taxon>
        <taxon>Gammaproteobacteria</taxon>
        <taxon>Pseudomonadales</taxon>
        <taxon>Pseudomonadaceae</taxon>
        <taxon>Pseudomonas</taxon>
    </lineage>
</organism>
<evidence type="ECO:0000313" key="2">
    <source>
        <dbReference type="EMBL" id="UUC17524.1"/>
    </source>
</evidence>
<dbReference type="AlphaFoldDB" id="A0AAJ5HU47"/>
<dbReference type="EMBL" id="CP101700">
    <property type="protein sequence ID" value="UUC17524.1"/>
    <property type="molecule type" value="Genomic_DNA"/>
</dbReference>
<evidence type="ECO:0008006" key="4">
    <source>
        <dbReference type="Google" id="ProtNLM"/>
    </source>
</evidence>
<evidence type="ECO:0000313" key="3">
    <source>
        <dbReference type="Proteomes" id="UP001058744"/>
    </source>
</evidence>
<name>A0AAJ5HU47_9PSED</name>
<protein>
    <recommendedName>
        <fullName evidence="4">Tail fiber protein</fullName>
    </recommendedName>
</protein>
<dbReference type="RefSeq" id="WP_173895948.1">
    <property type="nucleotide sequence ID" value="NZ_CP101700.1"/>
</dbReference>
<dbReference type="SUPFAM" id="SSF50017">
    <property type="entry name" value="gp9"/>
    <property type="match status" value="1"/>
</dbReference>
<gene>
    <name evidence="2" type="ORF">NOV18_19970</name>
</gene>
<proteinExistence type="predicted"/>